<dbReference type="AlphaFoldDB" id="Q1QGI1"/>
<accession>Q1QGI1</accession>
<feature type="region of interest" description="Disordered" evidence="1">
    <location>
        <begin position="140"/>
        <end position="167"/>
    </location>
</feature>
<dbReference type="InterPro" id="IPR025161">
    <property type="entry name" value="IS402-like_dom"/>
</dbReference>
<dbReference type="eggNOG" id="COG3293">
    <property type="taxonomic scope" value="Bacteria"/>
</dbReference>
<gene>
    <name evidence="3" type="ordered locus">Nham_3994</name>
</gene>
<proteinExistence type="predicted"/>
<evidence type="ECO:0000313" key="3">
    <source>
        <dbReference type="EMBL" id="ABE64666.1"/>
    </source>
</evidence>
<name>Q1QGI1_NITHX</name>
<evidence type="ECO:0000313" key="4">
    <source>
        <dbReference type="Proteomes" id="UP000001953"/>
    </source>
</evidence>
<dbReference type="EMBL" id="CP000319">
    <property type="protein sequence ID" value="ABE64666.1"/>
    <property type="molecule type" value="Genomic_DNA"/>
</dbReference>
<dbReference type="Pfam" id="PF13340">
    <property type="entry name" value="DUF4096"/>
    <property type="match status" value="1"/>
</dbReference>
<evidence type="ECO:0000259" key="2">
    <source>
        <dbReference type="Pfam" id="PF13340"/>
    </source>
</evidence>
<sequence length="167" mass="18572">MWKPEHRLTADRRSQRYPSDLSDAEWVLVAAMIPPARRGGRRRSVDVREVLNAIFYVLSTGCQWKAMPKDLPPKSTAHFYFMLRDWDGTLDRIHDTLYVATREAAGREASPTVAIIDAKSSKAAQKGALHSTRRALMRARSDNEDVALRSRAASATSSSTHSASCSA</sequence>
<evidence type="ECO:0000256" key="1">
    <source>
        <dbReference type="SAM" id="MobiDB-lite"/>
    </source>
</evidence>
<dbReference type="PANTHER" id="PTHR30007">
    <property type="entry name" value="PHP DOMAIN PROTEIN"/>
    <property type="match status" value="1"/>
</dbReference>
<dbReference type="PANTHER" id="PTHR30007:SF0">
    <property type="entry name" value="TRANSPOSASE"/>
    <property type="match status" value="1"/>
</dbReference>
<organism evidence="3 4">
    <name type="scientific">Nitrobacter hamburgensis (strain DSM 10229 / NCIMB 13809 / X14)</name>
    <dbReference type="NCBI Taxonomy" id="323097"/>
    <lineage>
        <taxon>Bacteria</taxon>
        <taxon>Pseudomonadati</taxon>
        <taxon>Pseudomonadota</taxon>
        <taxon>Alphaproteobacteria</taxon>
        <taxon>Hyphomicrobiales</taxon>
        <taxon>Nitrobacteraceae</taxon>
        <taxon>Nitrobacter</taxon>
    </lineage>
</organism>
<dbReference type="OrthoDB" id="9798237at2"/>
<protein>
    <submittedName>
        <fullName evidence="3">Transposase and inactivated derivatives-like protein</fullName>
    </submittedName>
</protein>
<reference evidence="3 4" key="1">
    <citation type="submission" date="2006-03" db="EMBL/GenBank/DDBJ databases">
        <title>Complete sequence of chromosome of Nitrobacter hamburgensis X14.</title>
        <authorList>
            <consortium name="US DOE Joint Genome Institute"/>
            <person name="Copeland A."/>
            <person name="Lucas S."/>
            <person name="Lapidus A."/>
            <person name="Barry K."/>
            <person name="Detter J.C."/>
            <person name="Glavina del Rio T."/>
            <person name="Hammon N."/>
            <person name="Israni S."/>
            <person name="Dalin E."/>
            <person name="Tice H."/>
            <person name="Pitluck S."/>
            <person name="Chain P."/>
            <person name="Malfatti S."/>
            <person name="Shin M."/>
            <person name="Vergez L."/>
            <person name="Schmutz J."/>
            <person name="Larimer F."/>
            <person name="Land M."/>
            <person name="Hauser L."/>
            <person name="Kyrpides N."/>
            <person name="Ivanova N."/>
            <person name="Ward B."/>
            <person name="Arp D."/>
            <person name="Klotz M."/>
            <person name="Stein L."/>
            <person name="O'Mullan G."/>
            <person name="Starkenburg S."/>
            <person name="Sayavedra L."/>
            <person name="Poret-Peterson A.T."/>
            <person name="Gentry M.E."/>
            <person name="Bruce D."/>
            <person name="Richardson P."/>
        </authorList>
    </citation>
    <scope>NUCLEOTIDE SEQUENCE [LARGE SCALE GENOMIC DNA]</scope>
    <source>
        <strain evidence="4">DSM 10229 / NCIMB 13809 / X14</strain>
    </source>
</reference>
<feature type="compositionally biased region" description="Low complexity" evidence="1">
    <location>
        <begin position="149"/>
        <end position="167"/>
    </location>
</feature>
<keyword evidence="4" id="KW-1185">Reference proteome</keyword>
<dbReference type="HOGENOM" id="CLU_055261_15_0_5"/>
<feature type="domain" description="Insertion element IS402-like" evidence="2">
    <location>
        <begin position="21"/>
        <end position="94"/>
    </location>
</feature>
<dbReference type="Proteomes" id="UP000001953">
    <property type="component" value="Chromosome"/>
</dbReference>
<dbReference type="STRING" id="323097.Nham_3994"/>
<dbReference type="KEGG" id="nha:Nham_3994"/>